<evidence type="ECO:0000313" key="3">
    <source>
        <dbReference type="Proteomes" id="UP001596337"/>
    </source>
</evidence>
<proteinExistence type="predicted"/>
<feature type="region of interest" description="Disordered" evidence="1">
    <location>
        <begin position="1"/>
        <end position="84"/>
    </location>
</feature>
<dbReference type="RefSeq" id="WP_345392824.1">
    <property type="nucleotide sequence ID" value="NZ_BAABLA010000013.1"/>
</dbReference>
<gene>
    <name evidence="2" type="ORF">ACFQGD_17935</name>
</gene>
<keyword evidence="3" id="KW-1185">Reference proteome</keyword>
<reference evidence="3" key="1">
    <citation type="journal article" date="2019" name="Int. J. Syst. Evol. Microbiol.">
        <title>The Global Catalogue of Microorganisms (GCM) 10K type strain sequencing project: providing services to taxonomists for standard genome sequencing and annotation.</title>
        <authorList>
            <consortium name="The Broad Institute Genomics Platform"/>
            <consortium name="The Broad Institute Genome Sequencing Center for Infectious Disease"/>
            <person name="Wu L."/>
            <person name="Ma J."/>
        </authorList>
    </citation>
    <scope>NUCLEOTIDE SEQUENCE [LARGE SCALE GENOMIC DNA]</scope>
    <source>
        <strain evidence="3">KCTC 32255</strain>
    </source>
</reference>
<evidence type="ECO:0000313" key="2">
    <source>
        <dbReference type="EMBL" id="MFC6869027.1"/>
    </source>
</evidence>
<evidence type="ECO:0000256" key="1">
    <source>
        <dbReference type="SAM" id="MobiDB-lite"/>
    </source>
</evidence>
<dbReference type="EMBL" id="JBHSXX010000001">
    <property type="protein sequence ID" value="MFC6869027.1"/>
    <property type="molecule type" value="Genomic_DNA"/>
</dbReference>
<name>A0ABW2C3A7_9PSEU</name>
<dbReference type="Proteomes" id="UP001596337">
    <property type="component" value="Unassembled WGS sequence"/>
</dbReference>
<protein>
    <submittedName>
        <fullName evidence="2">Uncharacterized protein</fullName>
    </submittedName>
</protein>
<feature type="compositionally biased region" description="Low complexity" evidence="1">
    <location>
        <begin position="66"/>
        <end position="78"/>
    </location>
</feature>
<accession>A0ABW2C3A7</accession>
<sequence length="157" mass="16590">MTRDQFPQTGRDTPYPPDDPDTERPDGPLPVPDGGPDRPPPPDPPPPPVSDQTGQPEHGSTEPNLDDAFAGFEFGAGADLDETKHDTVAVPGVTGDAEPEHAIAEPEHAIVDVTDAEPEHAIASTSDDFTHAIFEHVTNGLDAVEDGHSLSDFDMDG</sequence>
<organism evidence="2 3">
    <name type="scientific">Haloechinothrix salitolerans</name>
    <dbReference type="NCBI Taxonomy" id="926830"/>
    <lineage>
        <taxon>Bacteria</taxon>
        <taxon>Bacillati</taxon>
        <taxon>Actinomycetota</taxon>
        <taxon>Actinomycetes</taxon>
        <taxon>Pseudonocardiales</taxon>
        <taxon>Pseudonocardiaceae</taxon>
        <taxon>Haloechinothrix</taxon>
    </lineage>
</organism>
<comment type="caution">
    <text evidence="2">The sequence shown here is derived from an EMBL/GenBank/DDBJ whole genome shotgun (WGS) entry which is preliminary data.</text>
</comment>
<feature type="compositionally biased region" description="Pro residues" evidence="1">
    <location>
        <begin position="27"/>
        <end position="49"/>
    </location>
</feature>